<evidence type="ECO:0000313" key="1">
    <source>
        <dbReference type="EMBL" id="MDN2483334.1"/>
    </source>
</evidence>
<name>A0ABT7Y6G9_9VIBR</name>
<proteinExistence type="predicted"/>
<reference evidence="1" key="1">
    <citation type="submission" date="2024-05" db="EMBL/GenBank/DDBJ databases">
        <title>Genome Sequences of Four Agar- Degrading Marine Bacteria.</title>
        <authorList>
            <person name="Phillips E.K."/>
            <person name="Shaffer J.C."/>
            <person name="Henson M.W."/>
            <person name="Temperton B."/>
            <person name="Thrash C.J."/>
            <person name="Martin M.O."/>
        </authorList>
    </citation>
    <scope>NUCLEOTIDE SEQUENCE</scope>
    <source>
        <strain evidence="1">EKP203</strain>
    </source>
</reference>
<dbReference type="Pfam" id="PF11949">
    <property type="entry name" value="DUF3466"/>
    <property type="match status" value="1"/>
</dbReference>
<dbReference type="RefSeq" id="WP_289963394.1">
    <property type="nucleotide sequence ID" value="NZ_JAUEOZ010000002.1"/>
</dbReference>
<evidence type="ECO:0000313" key="2">
    <source>
        <dbReference type="Proteomes" id="UP001169719"/>
    </source>
</evidence>
<dbReference type="EMBL" id="JAUEOZ010000002">
    <property type="protein sequence ID" value="MDN2483334.1"/>
    <property type="molecule type" value="Genomic_DNA"/>
</dbReference>
<keyword evidence="2" id="KW-1185">Reference proteome</keyword>
<comment type="caution">
    <text evidence="1">The sequence shown here is derived from an EMBL/GenBank/DDBJ whole genome shotgun (WGS) entry which is preliminary data.</text>
</comment>
<gene>
    <name evidence="1" type="ORF">QWJ08_18480</name>
</gene>
<protein>
    <submittedName>
        <fullName evidence="1">DUF3466 family protein</fullName>
    </submittedName>
</protein>
<accession>A0ABT7Y6G9</accession>
<dbReference type="Proteomes" id="UP001169719">
    <property type="component" value="Unassembled WGS sequence"/>
</dbReference>
<organism evidence="1 2">
    <name type="scientific">Vibrio agarivorans</name>
    <dbReference type="NCBI Taxonomy" id="153622"/>
    <lineage>
        <taxon>Bacteria</taxon>
        <taxon>Pseudomonadati</taxon>
        <taxon>Pseudomonadota</taxon>
        <taxon>Gammaproteobacteria</taxon>
        <taxon>Vibrionales</taxon>
        <taxon>Vibrionaceae</taxon>
        <taxon>Vibrio</taxon>
    </lineage>
</organism>
<sequence length="669" mass="73991">MNDAFSRTCLMVMCFPFAAQGALYRVIEVEATLDTDTLDYYATAISNDDTIESCFTTSCLSDDFILAGYGQQGSLGVPFNHEVAFGVDNYFYYHNYDDLETYCYNELGYATCDSWASTRWYGDYETSTGGLEQEREAYYYASYSPIYLGFLEAFGQLTYSDNRAEKYSTDSTLVEGSQDSVVEAIANEGWAVGNATSGYFDYYGNYIQQYRRRGFYFDGSNYVTLLPQADTTQTYADEEGEANIIEDMGTTLAFDSFEYPSGSGNQYIVGSAAVATFDYSDDDKDYDSRDVSDCVDSDTPANLAQCQNFGFATKAYVWSVSDEGSTRFSVSDWDSDYDNYEEAAAQASARGAAIIDRADSEYDGLPVLVGYNTELNDDDYMLMQAAIFRPSVSDTFSVASEAWETVFISGAKLESDDTYYYTNSVAKDINENLIVIGEAKRDGDIPENNAAANRMFVSDASVASPSATYFSSLGQAIFFSGAGGELGAINKYNEIVGEVDAEELAEMDGTSRRRRGFIYPHDTEGSDSERVARFNSQAWWLDDLTHGGIYSDDNNHYRIISASDINDSGVISATAIKCESGYDDSSHFATCGEGSETEYVVAVKLMPIFGATAEDIEARETDTTTVERQGAAINSRYLCWLLLVVLLCRSNFLAFNQPNENHSFSLKKG</sequence>
<dbReference type="InterPro" id="IPR022562">
    <property type="entry name" value="DUF3466"/>
</dbReference>